<accession>A0ABM9PIS2</accession>
<dbReference type="EMBL" id="CAXJRC010000007">
    <property type="protein sequence ID" value="CAL2105522.1"/>
    <property type="molecule type" value="Genomic_DNA"/>
</dbReference>
<evidence type="ECO:0000313" key="2">
    <source>
        <dbReference type="Proteomes" id="UP001497602"/>
    </source>
</evidence>
<protein>
    <submittedName>
        <fullName evidence="1">Uncharacterized protein</fullName>
    </submittedName>
</protein>
<dbReference type="Proteomes" id="UP001497602">
    <property type="component" value="Unassembled WGS sequence"/>
</dbReference>
<proteinExistence type="predicted"/>
<sequence length="39" mass="4735">MYRSGIKHMRNTVTRGWKGKSWAVIFQRKMFDNMKCLDL</sequence>
<keyword evidence="2" id="KW-1185">Reference proteome</keyword>
<evidence type="ECO:0000313" key="1">
    <source>
        <dbReference type="EMBL" id="CAL2105522.1"/>
    </source>
</evidence>
<gene>
    <name evidence="1" type="ORF">T190115A13A_160055</name>
</gene>
<organism evidence="1 2">
    <name type="scientific">Tenacibaculum vairaonense</name>
    <dbReference type="NCBI Taxonomy" id="3137860"/>
    <lineage>
        <taxon>Bacteria</taxon>
        <taxon>Pseudomonadati</taxon>
        <taxon>Bacteroidota</taxon>
        <taxon>Flavobacteriia</taxon>
        <taxon>Flavobacteriales</taxon>
        <taxon>Flavobacteriaceae</taxon>
        <taxon>Tenacibaculum</taxon>
    </lineage>
</organism>
<comment type="caution">
    <text evidence="1">The sequence shown here is derived from an EMBL/GenBank/DDBJ whole genome shotgun (WGS) entry which is preliminary data.</text>
</comment>
<name>A0ABM9PIS2_9FLAO</name>
<reference evidence="1 2" key="1">
    <citation type="submission" date="2024-05" db="EMBL/GenBank/DDBJ databases">
        <authorList>
            <person name="Duchaud E."/>
        </authorList>
    </citation>
    <scope>NUCLEOTIDE SEQUENCE [LARGE SCALE GENOMIC DNA]</scope>
    <source>
        <strain evidence="1">Ena-SAMPLE-TAB-13-05-2024-13:56:06:370-140305</strain>
    </source>
</reference>